<dbReference type="GO" id="GO:0005975">
    <property type="term" value="P:carbohydrate metabolic process"/>
    <property type="evidence" value="ECO:0007669"/>
    <property type="project" value="InterPro"/>
</dbReference>
<dbReference type="PANTHER" id="PTHR23421">
    <property type="entry name" value="BETA-GALACTOSIDASE RELATED"/>
    <property type="match status" value="1"/>
</dbReference>
<evidence type="ECO:0008006" key="9">
    <source>
        <dbReference type="Google" id="ProtNLM"/>
    </source>
</evidence>
<evidence type="ECO:0000259" key="6">
    <source>
        <dbReference type="Pfam" id="PF01301"/>
    </source>
</evidence>
<evidence type="ECO:0000313" key="8">
    <source>
        <dbReference type="EMBL" id="CAD9169447.1"/>
    </source>
</evidence>
<dbReference type="InterPro" id="IPR048913">
    <property type="entry name" value="BetaGal_gal-bd"/>
</dbReference>
<evidence type="ECO:0000256" key="3">
    <source>
        <dbReference type="ARBA" id="ARBA00023295"/>
    </source>
</evidence>
<keyword evidence="3" id="KW-0326">Glycosidase</keyword>
<keyword evidence="2" id="KW-0378">Hydrolase</keyword>
<feature type="active site" description="Proton donor" evidence="4">
    <location>
        <position position="171"/>
    </location>
</feature>
<dbReference type="InterPro" id="IPR017853">
    <property type="entry name" value="GH"/>
</dbReference>
<sequence>MRVAPRRHFGVRGHDFVLERDGVATPVQLRAGEIHYFRVPEVHWEDRLLRMRAMGLNTVSTYVAWNFHEQAEGVFDFSSERHNLTKFIQLADRLGMLVVLRPGPYICAEWDFGGLPAWMLKHTLRENMKFRTADPQYLGFVDRFWSKLFPQVRPLLVENGGPVAMVQLENEYGHFGNASGAEKAYFDRMEQIARRHLGPNVLLISTDSARHNAAGLGTTHSLLAATNLGPWFHAEAHAPEALSLTATHNRGGPQLIMELWSGWFQTWEKNGFTEKHFREHGANLVEYVDFFLKRNASFTLYMAHGGTNFGFWNAATGLSETQEGLLNSSFITSSYDYSAPISEEGRHGFGGDGIDKYAALRNLMARYRKPWEPPLAPEPAPPRLANYSGDGPGGAVVLRRRVPLHDPAVLAALCDWQAESSDGPTPMEFHGQQAGLAFYRYRPVQNMSSAAAGAGTALLRVSEETRGNFLAKEQQGRAWLKLKVRDRVTVWSADQLLQQAEPVTIYGKRAKLGPYKISVPMGMRHKNADHLDILVEHLGRRAFTKRRTSNLDPESYEDWKGMTEAWLGGDKLVGGWQYCALPLADLYAVNGSVPEPSVKRGLGEAAGPSFFEGRFLVGDEPADTFLRFDAGAWRTGTAFLNGFNLGRYMREARGPFDLYAPKSALRRGENVVVLLEMNPPANMTLAGAAVTFKAHRGPMLP</sequence>
<evidence type="ECO:0000256" key="4">
    <source>
        <dbReference type="PIRSR" id="PIRSR006336-1"/>
    </source>
</evidence>
<evidence type="ECO:0000256" key="1">
    <source>
        <dbReference type="ARBA" id="ARBA00009809"/>
    </source>
</evidence>
<dbReference type="PIRSF" id="PIRSF006336">
    <property type="entry name" value="B-gal"/>
    <property type="match status" value="1"/>
</dbReference>
<evidence type="ECO:0000256" key="2">
    <source>
        <dbReference type="ARBA" id="ARBA00022801"/>
    </source>
</evidence>
<organism evidence="8">
    <name type="scientific">Alexandrium catenella</name>
    <name type="common">Red tide dinoflagellate</name>
    <name type="synonym">Gonyaulax catenella</name>
    <dbReference type="NCBI Taxonomy" id="2925"/>
    <lineage>
        <taxon>Eukaryota</taxon>
        <taxon>Sar</taxon>
        <taxon>Alveolata</taxon>
        <taxon>Dinophyceae</taxon>
        <taxon>Gonyaulacales</taxon>
        <taxon>Pyrocystaceae</taxon>
        <taxon>Alexandrium</taxon>
    </lineage>
</organism>
<protein>
    <recommendedName>
        <fullName evidence="9">Beta-galactosidase</fullName>
    </recommendedName>
</protein>
<dbReference type="InterPro" id="IPR001944">
    <property type="entry name" value="Glycoside_Hdrlase_35"/>
</dbReference>
<dbReference type="GO" id="GO:0004565">
    <property type="term" value="F:beta-galactosidase activity"/>
    <property type="evidence" value="ECO:0007669"/>
    <property type="project" value="InterPro"/>
</dbReference>
<dbReference type="InterPro" id="IPR026283">
    <property type="entry name" value="B-gal_1-like"/>
</dbReference>
<feature type="active site" description="Nucleophile" evidence="4">
    <location>
        <position position="258"/>
    </location>
</feature>
<dbReference type="InterPro" id="IPR031330">
    <property type="entry name" value="Gly_Hdrlase_35_cat"/>
</dbReference>
<dbReference type="Gene3D" id="2.60.120.260">
    <property type="entry name" value="Galactose-binding domain-like"/>
    <property type="match status" value="3"/>
</dbReference>
<dbReference type="AlphaFoldDB" id="A0A7S1RL73"/>
<evidence type="ECO:0000256" key="5">
    <source>
        <dbReference type="RuleBase" id="RU003679"/>
    </source>
</evidence>
<gene>
    <name evidence="8" type="ORF">ACAT0790_LOCUS46216</name>
</gene>
<dbReference type="InterPro" id="IPR008979">
    <property type="entry name" value="Galactose-bd-like_sf"/>
</dbReference>
<feature type="domain" description="Glycoside hydrolase 35 catalytic" evidence="6">
    <location>
        <begin position="26"/>
        <end position="366"/>
    </location>
</feature>
<dbReference type="Pfam" id="PF01301">
    <property type="entry name" value="Glyco_hydro_35"/>
    <property type="match status" value="1"/>
</dbReference>
<feature type="domain" description="Beta-galactosidase galactose-binding" evidence="7">
    <location>
        <begin position="608"/>
        <end position="670"/>
    </location>
</feature>
<comment type="similarity">
    <text evidence="1 5">Belongs to the glycosyl hydrolase 35 family.</text>
</comment>
<dbReference type="Gene3D" id="3.20.20.80">
    <property type="entry name" value="Glycosidases"/>
    <property type="match status" value="1"/>
</dbReference>
<dbReference type="SUPFAM" id="SSF49785">
    <property type="entry name" value="Galactose-binding domain-like"/>
    <property type="match status" value="1"/>
</dbReference>
<name>A0A7S1RL73_ALECA</name>
<dbReference type="PRINTS" id="PR00742">
    <property type="entry name" value="GLHYDRLASE35"/>
</dbReference>
<dbReference type="SUPFAM" id="SSF51445">
    <property type="entry name" value="(Trans)glycosidases"/>
    <property type="match status" value="1"/>
</dbReference>
<reference evidence="8" key="1">
    <citation type="submission" date="2021-01" db="EMBL/GenBank/DDBJ databases">
        <authorList>
            <person name="Corre E."/>
            <person name="Pelletier E."/>
            <person name="Niang G."/>
            <person name="Scheremetjew M."/>
            <person name="Finn R."/>
            <person name="Kale V."/>
            <person name="Holt S."/>
            <person name="Cochrane G."/>
            <person name="Meng A."/>
            <person name="Brown T."/>
            <person name="Cohen L."/>
        </authorList>
    </citation>
    <scope>NUCLEOTIDE SEQUENCE</scope>
    <source>
        <strain evidence="8">OF101</strain>
    </source>
</reference>
<dbReference type="EMBL" id="HBGE01077262">
    <property type="protein sequence ID" value="CAD9169447.1"/>
    <property type="molecule type" value="Transcribed_RNA"/>
</dbReference>
<proteinExistence type="inferred from homology"/>
<evidence type="ECO:0000259" key="7">
    <source>
        <dbReference type="Pfam" id="PF21467"/>
    </source>
</evidence>
<accession>A0A7S1RL73</accession>
<dbReference type="Pfam" id="PF21467">
    <property type="entry name" value="BetaGal_gal-bd"/>
    <property type="match status" value="1"/>
</dbReference>